<name>A0AAV4LQW3_BABCB</name>
<gene>
    <name evidence="2" type="ORF">BcabD6B2_17990</name>
</gene>
<evidence type="ECO:0000256" key="1">
    <source>
        <dbReference type="SAM" id="MobiDB-lite"/>
    </source>
</evidence>
<dbReference type="RefSeq" id="XP_067714433.1">
    <property type="nucleotide sequence ID" value="XM_067858332.1"/>
</dbReference>
<protein>
    <submittedName>
        <fullName evidence="2">Sugar ABC transporter ATP-binding protein</fullName>
    </submittedName>
</protein>
<reference evidence="2 3" key="1">
    <citation type="submission" date="2021-06" db="EMBL/GenBank/DDBJ databases">
        <title>Genome sequence of Babesia caballi.</title>
        <authorList>
            <person name="Yamagishi J."/>
            <person name="Kidaka T."/>
            <person name="Ochi A."/>
        </authorList>
    </citation>
    <scope>NUCLEOTIDE SEQUENCE [LARGE SCALE GENOMIC DNA]</scope>
    <source>
        <strain evidence="2">USDA-D6B2</strain>
    </source>
</reference>
<keyword evidence="2" id="KW-0547">Nucleotide-binding</keyword>
<dbReference type="EMBL" id="BPLF01000001">
    <property type="protein sequence ID" value="GIX62364.1"/>
    <property type="molecule type" value="Genomic_DNA"/>
</dbReference>
<organism evidence="2 3">
    <name type="scientific">Babesia caballi</name>
    <dbReference type="NCBI Taxonomy" id="5871"/>
    <lineage>
        <taxon>Eukaryota</taxon>
        <taxon>Sar</taxon>
        <taxon>Alveolata</taxon>
        <taxon>Apicomplexa</taxon>
        <taxon>Aconoidasida</taxon>
        <taxon>Piroplasmida</taxon>
        <taxon>Babesiidae</taxon>
        <taxon>Babesia</taxon>
    </lineage>
</organism>
<accession>A0AAV4LQW3</accession>
<sequence>MTPAPSCQIANPSFTPAPPSAYPATLARTPTRSPAPPAPKPPAQSKLYRPQSSRLAHVVVRAQNRNHLAKKHSALRVVEKLVKETTTRVRLVTYQTTRDDSHRLLTDTQRTLPAEGLGPLSPHRRVHDADVSVVPVAKILAGDGDARPPAPVTSIRRPALKVQSDTVRSGVLRQEQIVGDPHRLHRAFGLCRHGGLQGSVNQADAVFRLQVHRHQRDALERERIRVLQRRVNHALRHNNGPPLERTQAFRDVAGVGLRQIDVAVLVDLDGGG</sequence>
<dbReference type="Proteomes" id="UP001497744">
    <property type="component" value="Unassembled WGS sequence"/>
</dbReference>
<evidence type="ECO:0000313" key="2">
    <source>
        <dbReference type="EMBL" id="GIX62364.1"/>
    </source>
</evidence>
<proteinExistence type="predicted"/>
<feature type="region of interest" description="Disordered" evidence="1">
    <location>
        <begin position="1"/>
        <end position="52"/>
    </location>
</feature>
<keyword evidence="3" id="KW-1185">Reference proteome</keyword>
<comment type="caution">
    <text evidence="2">The sequence shown here is derived from an EMBL/GenBank/DDBJ whole genome shotgun (WGS) entry which is preliminary data.</text>
</comment>
<feature type="compositionally biased region" description="Low complexity" evidence="1">
    <location>
        <begin position="23"/>
        <end position="32"/>
    </location>
</feature>
<dbReference type="GO" id="GO:0005524">
    <property type="term" value="F:ATP binding"/>
    <property type="evidence" value="ECO:0007669"/>
    <property type="project" value="UniProtKB-KW"/>
</dbReference>
<evidence type="ECO:0000313" key="3">
    <source>
        <dbReference type="Proteomes" id="UP001497744"/>
    </source>
</evidence>
<keyword evidence="2" id="KW-0067">ATP-binding</keyword>
<dbReference type="AlphaFoldDB" id="A0AAV4LQW3"/>
<dbReference type="GeneID" id="94193845"/>
<feature type="compositionally biased region" description="Pro residues" evidence="1">
    <location>
        <begin position="33"/>
        <end position="42"/>
    </location>
</feature>